<comment type="caution">
    <text evidence="2">The sequence shown here is derived from an EMBL/GenBank/DDBJ whole genome shotgun (WGS) entry which is preliminary data.</text>
</comment>
<name>A0A644VF17_9ZZZZ</name>
<dbReference type="PROSITE" id="PS51186">
    <property type="entry name" value="GNAT"/>
    <property type="match status" value="1"/>
</dbReference>
<dbReference type="Pfam" id="PF13302">
    <property type="entry name" value="Acetyltransf_3"/>
    <property type="match status" value="1"/>
</dbReference>
<organism evidence="2">
    <name type="scientific">bioreactor metagenome</name>
    <dbReference type="NCBI Taxonomy" id="1076179"/>
    <lineage>
        <taxon>unclassified sequences</taxon>
        <taxon>metagenomes</taxon>
        <taxon>ecological metagenomes</taxon>
    </lineage>
</organism>
<sequence length="240" mass="26783">MATKHFGTPLPDWEAPPAPDATLLEGRYARLERLAEHHAHALFRANAADDAIWDYLPYGPFPSEAGYIRWLTDMAALSDPYFFTVIDRETGQPGGVMAFLRIAPAIGTIELGHICLSPQLQRSRAATEAMVLMMSWAFGSGYRRFEWKCDALNLPSRRAAERLGLSYEGIFRQATIVKGRNRDTAWFAATDGDWPALLAAFEAWLDPANFDAEGRQRERLSDLTRLVRVSSDPALAAQPD</sequence>
<protein>
    <recommendedName>
        <fullName evidence="1">N-acetyltransferase domain-containing protein</fullName>
    </recommendedName>
</protein>
<dbReference type="GO" id="GO:0008999">
    <property type="term" value="F:protein-N-terminal-alanine acetyltransferase activity"/>
    <property type="evidence" value="ECO:0007669"/>
    <property type="project" value="TreeGrafter"/>
</dbReference>
<dbReference type="EMBL" id="VSSQ01000289">
    <property type="protein sequence ID" value="MPL89880.1"/>
    <property type="molecule type" value="Genomic_DNA"/>
</dbReference>
<feature type="domain" description="N-acetyltransferase" evidence="1">
    <location>
        <begin position="29"/>
        <end position="183"/>
    </location>
</feature>
<dbReference type="GO" id="GO:1990189">
    <property type="term" value="F:protein N-terminal-serine acetyltransferase activity"/>
    <property type="evidence" value="ECO:0007669"/>
    <property type="project" value="TreeGrafter"/>
</dbReference>
<reference evidence="2" key="1">
    <citation type="submission" date="2019-08" db="EMBL/GenBank/DDBJ databases">
        <authorList>
            <person name="Kucharzyk K."/>
            <person name="Murdoch R.W."/>
            <person name="Higgins S."/>
            <person name="Loffler F."/>
        </authorList>
    </citation>
    <scope>NUCLEOTIDE SEQUENCE</scope>
</reference>
<dbReference type="PANTHER" id="PTHR43441">
    <property type="entry name" value="RIBOSOMAL-PROTEIN-SERINE ACETYLTRANSFERASE"/>
    <property type="match status" value="1"/>
</dbReference>
<evidence type="ECO:0000259" key="1">
    <source>
        <dbReference type="PROSITE" id="PS51186"/>
    </source>
</evidence>
<dbReference type="InterPro" id="IPR051908">
    <property type="entry name" value="Ribosomal_N-acetyltransferase"/>
</dbReference>
<dbReference type="InterPro" id="IPR000182">
    <property type="entry name" value="GNAT_dom"/>
</dbReference>
<proteinExistence type="predicted"/>
<dbReference type="PANTHER" id="PTHR43441:SF2">
    <property type="entry name" value="FAMILY ACETYLTRANSFERASE, PUTATIVE (AFU_ORTHOLOGUE AFUA_7G00850)-RELATED"/>
    <property type="match status" value="1"/>
</dbReference>
<dbReference type="SUPFAM" id="SSF55729">
    <property type="entry name" value="Acyl-CoA N-acyltransferases (Nat)"/>
    <property type="match status" value="1"/>
</dbReference>
<evidence type="ECO:0000313" key="2">
    <source>
        <dbReference type="EMBL" id="MPL89880.1"/>
    </source>
</evidence>
<accession>A0A644VF17</accession>
<dbReference type="AlphaFoldDB" id="A0A644VF17"/>
<dbReference type="Gene3D" id="3.40.630.30">
    <property type="match status" value="1"/>
</dbReference>
<dbReference type="InterPro" id="IPR016181">
    <property type="entry name" value="Acyl_CoA_acyltransferase"/>
</dbReference>
<gene>
    <name evidence="2" type="ORF">SDC9_35922</name>
</gene>
<dbReference type="FunFam" id="3.40.630.30:FF:000047">
    <property type="entry name" value="Acetyltransferase, GNAT family"/>
    <property type="match status" value="1"/>
</dbReference>